<dbReference type="InterPro" id="IPR000055">
    <property type="entry name" value="Restrct_endonuc_typeI_TRD"/>
</dbReference>
<keyword evidence="5" id="KW-0175">Coiled coil</keyword>
<evidence type="ECO:0000259" key="7">
    <source>
        <dbReference type="Pfam" id="PF01420"/>
    </source>
</evidence>
<dbReference type="RefSeq" id="WP_246925948.1">
    <property type="nucleotide sequence ID" value="NZ_CP140151.1"/>
</dbReference>
<evidence type="ECO:0000256" key="3">
    <source>
        <dbReference type="ARBA" id="ARBA00022747"/>
    </source>
</evidence>
<protein>
    <submittedName>
        <fullName evidence="9">N-6 DNA methylase</fullName>
    </submittedName>
</protein>
<dbReference type="InterPro" id="IPR052021">
    <property type="entry name" value="Type-I_RS_S_subunit"/>
</dbReference>
<feature type="region of interest" description="Disordered" evidence="6">
    <location>
        <begin position="217"/>
        <end position="236"/>
    </location>
</feature>
<proteinExistence type="inferred from homology"/>
<evidence type="ECO:0000256" key="1">
    <source>
        <dbReference type="ARBA" id="ARBA00006594"/>
    </source>
</evidence>
<dbReference type="SUPFAM" id="SSF53335">
    <property type="entry name" value="S-adenosyl-L-methionine-dependent methyltransferases"/>
    <property type="match status" value="1"/>
</dbReference>
<keyword evidence="9" id="KW-0489">Methyltransferase</keyword>
<evidence type="ECO:0000256" key="2">
    <source>
        <dbReference type="ARBA" id="ARBA00010923"/>
    </source>
</evidence>
<feature type="domain" description="DNA methylase adenine-specific" evidence="8">
    <location>
        <begin position="246"/>
        <end position="377"/>
    </location>
</feature>
<evidence type="ECO:0000256" key="4">
    <source>
        <dbReference type="ARBA" id="ARBA00023125"/>
    </source>
</evidence>
<dbReference type="Gene3D" id="3.90.220.20">
    <property type="entry name" value="DNA methylase specificity domains"/>
    <property type="match status" value="2"/>
</dbReference>
<evidence type="ECO:0000313" key="9">
    <source>
        <dbReference type="EMBL" id="WQH07766.1"/>
    </source>
</evidence>
<dbReference type="GO" id="GO:0032259">
    <property type="term" value="P:methylation"/>
    <property type="evidence" value="ECO:0007669"/>
    <property type="project" value="UniProtKB-KW"/>
</dbReference>
<comment type="similarity">
    <text evidence="1">Belongs to the N(4)/N(6)-methyltransferase family.</text>
</comment>
<feature type="coiled-coil region" evidence="5">
    <location>
        <begin position="541"/>
        <end position="574"/>
    </location>
</feature>
<evidence type="ECO:0000313" key="10">
    <source>
        <dbReference type="Proteomes" id="UP001321908"/>
    </source>
</evidence>
<dbReference type="InterPro" id="IPR003356">
    <property type="entry name" value="DNA_methylase_A-5"/>
</dbReference>
<evidence type="ECO:0000256" key="5">
    <source>
        <dbReference type="SAM" id="Coils"/>
    </source>
</evidence>
<keyword evidence="9" id="KW-0808">Transferase</keyword>
<dbReference type="Pfam" id="PF02384">
    <property type="entry name" value="N6_Mtase"/>
    <property type="match status" value="1"/>
</dbReference>
<evidence type="ECO:0000259" key="8">
    <source>
        <dbReference type="Pfam" id="PF02384"/>
    </source>
</evidence>
<name>A0ABZ0Y8N6_9GAMM</name>
<feature type="domain" description="Type I restriction modification DNA specificity" evidence="7">
    <location>
        <begin position="390"/>
        <end position="569"/>
    </location>
</feature>
<dbReference type="Gene3D" id="3.40.50.150">
    <property type="entry name" value="Vaccinia Virus protein VP39"/>
    <property type="match status" value="1"/>
</dbReference>
<dbReference type="EMBL" id="CP140151">
    <property type="protein sequence ID" value="WQH07766.1"/>
    <property type="molecule type" value="Genomic_DNA"/>
</dbReference>
<sequence length="578" mass="63537">MSSTERNRMLSPLMDALIGQGLKNDVIVQHVSLLVAWAWCFRHRPELGLPDPKDRPGITVAMQTMRKALEAAGGSSNVASDFLEMNCTGRTVQDLQDIVATLEWPDVESLVTAIASLAEHALGQHAGQPPLPLELAKLMVRLGQTTGQRVLAAYPMSDLPMALADEAAERTYASTLQPALSEALVLICDAVVAAQDHGTQGPHADVVLSVPPMGAKVSSATSAGKPRSRRSDAVGLQEAWERSTSRSVVLVLGSTLFETTEYGLREGLVRDNAIDMIIQLPGQALLNTNVPPVLVVLDHQREPKAPISFVDASRLVPENARQRSKPPHRSTEFWTDLTKLLDQEVDGQASRLVTVAEIESNDFDLSVNRYIRGDATQKITDLGKSHEMHRLADITTSIRAQTLKGEEGEDGKRFIEIGGRDIDASGQIHIEEPRKQLQVAGRARKRAEQQLLRPGDVLLISKGSIGRVALVGDDCGDDWMAGQVFLIIRTQERGVVKPEYLYRYLASPMVQQYLSEIASGTGIPILKSNDIKNLPVPIPSLEEQERVISVHRQIMEEYEAIRTHQAQIEELSQRHWAI</sequence>
<keyword evidence="3" id="KW-0680">Restriction system</keyword>
<comment type="similarity">
    <text evidence="2">Belongs to the type-I restriction system S methylase family.</text>
</comment>
<dbReference type="SUPFAM" id="SSF116734">
    <property type="entry name" value="DNA methylase specificity domain"/>
    <property type="match status" value="1"/>
</dbReference>
<dbReference type="Pfam" id="PF01420">
    <property type="entry name" value="Methylase_S"/>
    <property type="match status" value="1"/>
</dbReference>
<dbReference type="PANTHER" id="PTHR30408">
    <property type="entry name" value="TYPE-1 RESTRICTION ENZYME ECOKI SPECIFICITY PROTEIN"/>
    <property type="match status" value="1"/>
</dbReference>
<dbReference type="Proteomes" id="UP001321908">
    <property type="component" value="Chromosome"/>
</dbReference>
<evidence type="ECO:0000256" key="6">
    <source>
        <dbReference type="SAM" id="MobiDB-lite"/>
    </source>
</evidence>
<dbReference type="InterPro" id="IPR044946">
    <property type="entry name" value="Restrct_endonuc_typeI_TRD_sf"/>
</dbReference>
<keyword evidence="10" id="KW-1185">Reference proteome</keyword>
<reference evidence="9 10" key="1">
    <citation type="submission" date="2023-11" db="EMBL/GenBank/DDBJ databases">
        <title>MicrobeMod: A computational toolkit for identifying prokaryotic methylation and restriction-modification with nanopore sequencing.</title>
        <authorList>
            <person name="Crits-Christoph A."/>
            <person name="Kang S.C."/>
            <person name="Lee H."/>
            <person name="Ostrov N."/>
        </authorList>
    </citation>
    <scope>NUCLEOTIDE SEQUENCE [LARGE SCALE GENOMIC DNA]</scope>
    <source>
        <strain evidence="9 10">ATCC 43984</strain>
    </source>
</reference>
<gene>
    <name evidence="9" type="ORF">SR908_09670</name>
</gene>
<keyword evidence="4" id="KW-0238">DNA-binding</keyword>
<dbReference type="PANTHER" id="PTHR30408:SF12">
    <property type="entry name" value="TYPE I RESTRICTION ENZYME MJAVIII SPECIFICITY SUBUNIT"/>
    <property type="match status" value="1"/>
</dbReference>
<dbReference type="InterPro" id="IPR029063">
    <property type="entry name" value="SAM-dependent_MTases_sf"/>
</dbReference>
<accession>A0ABZ0Y8N6</accession>
<dbReference type="GO" id="GO:0008168">
    <property type="term" value="F:methyltransferase activity"/>
    <property type="evidence" value="ECO:0007669"/>
    <property type="project" value="UniProtKB-KW"/>
</dbReference>
<organism evidence="9 10">
    <name type="scientific">Chromohalobacter canadensis</name>
    <dbReference type="NCBI Taxonomy" id="141389"/>
    <lineage>
        <taxon>Bacteria</taxon>
        <taxon>Pseudomonadati</taxon>
        <taxon>Pseudomonadota</taxon>
        <taxon>Gammaproteobacteria</taxon>
        <taxon>Oceanospirillales</taxon>
        <taxon>Halomonadaceae</taxon>
        <taxon>Chromohalobacter</taxon>
    </lineage>
</organism>